<evidence type="ECO:0000313" key="2">
    <source>
        <dbReference type="EMBL" id="KXH27692.1"/>
    </source>
</evidence>
<dbReference type="GO" id="GO:0032259">
    <property type="term" value="P:methylation"/>
    <property type="evidence" value="ECO:0007669"/>
    <property type="project" value="UniProtKB-KW"/>
</dbReference>
<name>A0A135RVG8_9PEZI</name>
<dbReference type="OrthoDB" id="2013972at2759"/>
<keyword evidence="2" id="KW-0489">Methyltransferase</keyword>
<dbReference type="SUPFAM" id="SSF53335">
    <property type="entry name" value="S-adenosyl-L-methionine-dependent methyltransferases"/>
    <property type="match status" value="1"/>
</dbReference>
<gene>
    <name evidence="2" type="ORF">CSAL01_05867</name>
</gene>
<accession>A0A135RVG8</accession>
<sequence length="186" mass="19985">MQDELWAISLDFASGMAPPGQLGAEVGRVLDVGTGSGIWAINYADDHPDVETTRFPNGANCYTRQRSTSDAPTLIPEGLPEKVQAAGFVDVAITAFKWPLNDWAKDPKTFEWTAEEVNVFLVDVRKDVNNRIVHGYLPTYSIIGRKPEKGQTSAVLASQAPVSTKTPAATEPTGSTPSQAQAPTLS</sequence>
<organism evidence="2 3">
    <name type="scientific">Colletotrichum salicis</name>
    <dbReference type="NCBI Taxonomy" id="1209931"/>
    <lineage>
        <taxon>Eukaryota</taxon>
        <taxon>Fungi</taxon>
        <taxon>Dikarya</taxon>
        <taxon>Ascomycota</taxon>
        <taxon>Pezizomycotina</taxon>
        <taxon>Sordariomycetes</taxon>
        <taxon>Hypocreomycetidae</taxon>
        <taxon>Glomerellales</taxon>
        <taxon>Glomerellaceae</taxon>
        <taxon>Colletotrichum</taxon>
        <taxon>Colletotrichum acutatum species complex</taxon>
    </lineage>
</organism>
<protein>
    <submittedName>
        <fullName evidence="2">TAM domain methyltransferase</fullName>
    </submittedName>
</protein>
<feature type="region of interest" description="Disordered" evidence="1">
    <location>
        <begin position="151"/>
        <end position="186"/>
    </location>
</feature>
<evidence type="ECO:0000313" key="3">
    <source>
        <dbReference type="Proteomes" id="UP000070121"/>
    </source>
</evidence>
<dbReference type="Proteomes" id="UP000070121">
    <property type="component" value="Unassembled WGS sequence"/>
</dbReference>
<keyword evidence="3" id="KW-1185">Reference proteome</keyword>
<reference evidence="2 3" key="1">
    <citation type="submission" date="2014-02" db="EMBL/GenBank/DDBJ databases">
        <title>The genome sequence of Colletotrichum salicis CBS 607.94.</title>
        <authorList>
            <person name="Baroncelli R."/>
            <person name="Thon M.R."/>
        </authorList>
    </citation>
    <scope>NUCLEOTIDE SEQUENCE [LARGE SCALE GENOMIC DNA]</scope>
    <source>
        <strain evidence="2 3">CBS 607.94</strain>
    </source>
</reference>
<comment type="caution">
    <text evidence="2">The sequence shown here is derived from an EMBL/GenBank/DDBJ whole genome shotgun (WGS) entry which is preliminary data.</text>
</comment>
<dbReference type="AlphaFoldDB" id="A0A135RVG8"/>
<proteinExistence type="predicted"/>
<dbReference type="EMBL" id="JFFI01002653">
    <property type="protein sequence ID" value="KXH27692.1"/>
    <property type="molecule type" value="Genomic_DNA"/>
</dbReference>
<evidence type="ECO:0000256" key="1">
    <source>
        <dbReference type="SAM" id="MobiDB-lite"/>
    </source>
</evidence>
<dbReference type="InterPro" id="IPR029063">
    <property type="entry name" value="SAM-dependent_MTases_sf"/>
</dbReference>
<keyword evidence="2" id="KW-0808">Transferase</keyword>
<dbReference type="GO" id="GO:0008168">
    <property type="term" value="F:methyltransferase activity"/>
    <property type="evidence" value="ECO:0007669"/>
    <property type="project" value="UniProtKB-KW"/>
</dbReference>